<dbReference type="EMBL" id="CAFBPJ010000078">
    <property type="protein sequence ID" value="CAB5018666.1"/>
    <property type="molecule type" value="Genomic_DNA"/>
</dbReference>
<reference evidence="1" key="1">
    <citation type="submission" date="2020-05" db="EMBL/GenBank/DDBJ databases">
        <authorList>
            <person name="Chiriac C."/>
            <person name="Salcher M."/>
            <person name="Ghai R."/>
            <person name="Kavagutti S V."/>
        </authorList>
    </citation>
    <scope>NUCLEOTIDE SEQUENCE</scope>
</reference>
<dbReference type="AlphaFoldDB" id="A0A6J7QP38"/>
<organism evidence="1">
    <name type="scientific">freshwater metagenome</name>
    <dbReference type="NCBI Taxonomy" id="449393"/>
    <lineage>
        <taxon>unclassified sequences</taxon>
        <taxon>metagenomes</taxon>
        <taxon>ecological metagenomes</taxon>
    </lineage>
</organism>
<proteinExistence type="predicted"/>
<evidence type="ECO:0000313" key="1">
    <source>
        <dbReference type="EMBL" id="CAB5018666.1"/>
    </source>
</evidence>
<protein>
    <submittedName>
        <fullName evidence="1">Unannotated protein</fullName>
    </submittedName>
</protein>
<accession>A0A6J7QP38</accession>
<name>A0A6J7QP38_9ZZZZ</name>
<gene>
    <name evidence="1" type="ORF">UFOPK4092_00802</name>
</gene>
<sequence>MPKISVLAPASNVPVDRLTLGVDWVRPGAAGISATTRASGEKSYCASGWCFAGSEE</sequence>